<accession>A0A0C4YM39</accession>
<feature type="transmembrane region" description="Helical" evidence="7">
    <location>
        <begin position="318"/>
        <end position="342"/>
    </location>
</feature>
<feature type="transmembrane region" description="Helical" evidence="7">
    <location>
        <begin position="656"/>
        <end position="676"/>
    </location>
</feature>
<sequence length="788" mass="84587">MVTALWKMLGRDLWRLRGQVIAAALVVACGIAVLVGMYGAWQSLAIAQDRYYTGHRFADVFANVKRAPLGMVEQIRALPGVRGVETRIVRDVTADVPGFSEPATLRLVSLPASGVPVVNALFLLRGHFPNPAREDEVVASAVFAAANGLEVGSRITAILNGRSRNLAIVGIGMSPEYVYEVGQGMVFPDNRRFGVVWVGREAVASAFGMEGAFNDIALTLDAGVTARQLIDPLDRLLARYGSLGAYGREDQLSNRFLSDELAEIGITATYVPVLFLAVSSFLLYTLLSRLVTMQRAEIGLLKAFGYGGRTVAFQYLRFGLATVSIGVAAGIPAGLYFETLMVDLYRQYFHFPNLQATISPRALIVAVLASVAAAIVGAGAAVLRAARLPPAEAMRPELPAGFRASLLDRAGVLRAMPIQLRLIVRNLARRPGKAMLSTTGIALAVGLMVVGRFGLDGVKQILDLQFGQVQHDDVTLFFNEAQPAAAAFDVVQLPGVMRAEGFRMTPVWLRHGHRAKRVELTGLDAGADLREVVGYTGGRQRVSSDGLVVSAKLAETLHIGIGDRVEAELLEGRRNVITLPVVATVDDLLGISAYIERHALSRQLGESPAISGLYLRIDTLKEQQLYARLKRLPAISSVIVRSAVLESIGSTLDRTFVISSLVLAGFASVIVAGVVYNNIRIALSERGNELASLRVLGFSQGEVATILIGEQALLTAAALPLGIAVGYGLCALLVPVFDRDAFRMPLALERATLFFAMLPAACAALAAGLLVLRRLRHLDLVAVLKTRE</sequence>
<keyword evidence="5 7" id="KW-1133">Transmembrane helix</keyword>
<protein>
    <submittedName>
        <fullName evidence="9">ABC-type antimicrobial peptide transport system, permease component</fullName>
    </submittedName>
</protein>
<dbReference type="GO" id="GO:0098797">
    <property type="term" value="C:plasma membrane protein complex"/>
    <property type="evidence" value="ECO:0007669"/>
    <property type="project" value="TreeGrafter"/>
</dbReference>
<feature type="domain" description="ABC3 transporter permease C-terminal" evidence="8">
    <location>
        <begin position="662"/>
        <end position="779"/>
    </location>
</feature>
<reference evidence="9 10" key="1">
    <citation type="journal article" date="2015" name="Genome Announc.">
        <title>Complete Genome Sequence of Cupriavidus basilensis 4G11, Isolated from the Oak Ridge Field Research Center Site.</title>
        <authorList>
            <person name="Ray J."/>
            <person name="Waters R.J."/>
            <person name="Skerker J.M."/>
            <person name="Kuehl J.V."/>
            <person name="Price M.N."/>
            <person name="Huang J."/>
            <person name="Chakraborty R."/>
            <person name="Arkin A.P."/>
            <person name="Deutschbauer A."/>
        </authorList>
    </citation>
    <scope>NUCLEOTIDE SEQUENCE [LARGE SCALE GENOMIC DNA]</scope>
    <source>
        <strain evidence="9">4G11</strain>
    </source>
</reference>
<evidence type="ECO:0000256" key="4">
    <source>
        <dbReference type="ARBA" id="ARBA00022692"/>
    </source>
</evidence>
<dbReference type="EMBL" id="CP010537">
    <property type="protein sequence ID" value="AJG24103.1"/>
    <property type="molecule type" value="Genomic_DNA"/>
</dbReference>
<feature type="transmembrane region" description="Helical" evidence="7">
    <location>
        <begin position="754"/>
        <end position="772"/>
    </location>
</feature>
<dbReference type="PROSITE" id="PS51257">
    <property type="entry name" value="PROKAR_LIPOPROTEIN"/>
    <property type="match status" value="1"/>
</dbReference>
<comment type="similarity">
    <text evidence="2">Belongs to the ABC-4 integral membrane protein family. LolC/E subfamily.</text>
</comment>
<feature type="transmembrane region" description="Helical" evidence="7">
    <location>
        <begin position="712"/>
        <end position="734"/>
    </location>
</feature>
<feature type="transmembrane region" description="Helical" evidence="7">
    <location>
        <begin position="264"/>
        <end position="287"/>
    </location>
</feature>
<dbReference type="AlphaFoldDB" id="A0A0C4YM39"/>
<evidence type="ECO:0000313" key="9">
    <source>
        <dbReference type="EMBL" id="AJG24103.1"/>
    </source>
</evidence>
<keyword evidence="6 7" id="KW-0472">Membrane</keyword>
<proteinExistence type="inferred from homology"/>
<dbReference type="RefSeq" id="WP_043356130.1">
    <property type="nucleotide sequence ID" value="NZ_CP010537.1"/>
</dbReference>
<dbReference type="GO" id="GO:0044874">
    <property type="term" value="P:lipoprotein localization to outer membrane"/>
    <property type="evidence" value="ECO:0007669"/>
    <property type="project" value="TreeGrafter"/>
</dbReference>
<name>A0A0C4YM39_9BURK</name>
<dbReference type="OrthoDB" id="5137249at2"/>
<evidence type="ECO:0000256" key="7">
    <source>
        <dbReference type="SAM" id="Phobius"/>
    </source>
</evidence>
<dbReference type="Pfam" id="PF02687">
    <property type="entry name" value="FtsX"/>
    <property type="match status" value="2"/>
</dbReference>
<evidence type="ECO:0000313" key="10">
    <source>
        <dbReference type="Proteomes" id="UP000031843"/>
    </source>
</evidence>
<feature type="transmembrane region" description="Helical" evidence="7">
    <location>
        <begin position="20"/>
        <end position="41"/>
    </location>
</feature>
<dbReference type="InterPro" id="IPR003838">
    <property type="entry name" value="ABC3_permease_C"/>
</dbReference>
<feature type="domain" description="ABC3 transporter permease C-terminal" evidence="8">
    <location>
        <begin position="272"/>
        <end position="390"/>
    </location>
</feature>
<dbReference type="KEGG" id="cbw:RR42_s2521"/>
<dbReference type="PANTHER" id="PTHR30489">
    <property type="entry name" value="LIPOPROTEIN-RELEASING SYSTEM TRANSMEMBRANE PROTEIN LOLE"/>
    <property type="match status" value="1"/>
</dbReference>
<keyword evidence="4 7" id="KW-0812">Transmembrane</keyword>
<keyword evidence="3" id="KW-1003">Cell membrane</keyword>
<dbReference type="STRING" id="68895.RR42_s2521"/>
<evidence type="ECO:0000256" key="2">
    <source>
        <dbReference type="ARBA" id="ARBA00005236"/>
    </source>
</evidence>
<feature type="transmembrane region" description="Helical" evidence="7">
    <location>
        <begin position="362"/>
        <end position="386"/>
    </location>
</feature>
<evidence type="ECO:0000256" key="6">
    <source>
        <dbReference type="ARBA" id="ARBA00023136"/>
    </source>
</evidence>
<comment type="subcellular location">
    <subcellularLocation>
        <location evidence="1">Cell membrane</location>
        <topology evidence="1">Multi-pass membrane protein</topology>
    </subcellularLocation>
</comment>
<dbReference type="PANTHER" id="PTHR30489:SF0">
    <property type="entry name" value="LIPOPROTEIN-RELEASING SYSTEM TRANSMEMBRANE PROTEIN LOLE"/>
    <property type="match status" value="1"/>
</dbReference>
<dbReference type="Proteomes" id="UP000031843">
    <property type="component" value="Chromosome secondary"/>
</dbReference>
<keyword evidence="10" id="KW-1185">Reference proteome</keyword>
<evidence type="ECO:0000256" key="3">
    <source>
        <dbReference type="ARBA" id="ARBA00022475"/>
    </source>
</evidence>
<organism evidence="9 10">
    <name type="scientific">Cupriavidus basilensis</name>
    <dbReference type="NCBI Taxonomy" id="68895"/>
    <lineage>
        <taxon>Bacteria</taxon>
        <taxon>Pseudomonadati</taxon>
        <taxon>Pseudomonadota</taxon>
        <taxon>Betaproteobacteria</taxon>
        <taxon>Burkholderiales</taxon>
        <taxon>Burkholderiaceae</taxon>
        <taxon>Cupriavidus</taxon>
    </lineage>
</organism>
<feature type="transmembrane region" description="Helical" evidence="7">
    <location>
        <begin position="434"/>
        <end position="455"/>
    </location>
</feature>
<evidence type="ECO:0000256" key="1">
    <source>
        <dbReference type="ARBA" id="ARBA00004651"/>
    </source>
</evidence>
<dbReference type="InterPro" id="IPR051447">
    <property type="entry name" value="Lipoprotein-release_system"/>
</dbReference>
<evidence type="ECO:0000259" key="8">
    <source>
        <dbReference type="Pfam" id="PF02687"/>
    </source>
</evidence>
<evidence type="ECO:0000256" key="5">
    <source>
        <dbReference type="ARBA" id="ARBA00022989"/>
    </source>
</evidence>
<gene>
    <name evidence="9" type="ORF">RR42_s2521</name>
</gene>